<protein>
    <recommendedName>
        <fullName evidence="6">Mll5186 protein</fullName>
    </recommendedName>
</protein>
<proteinExistence type="predicted"/>
<gene>
    <name evidence="3" type="ORF">BAN20980_01118</name>
    <name evidence="2" type="ORF">JQK92_09135</name>
</gene>
<evidence type="ECO:0000313" key="3">
    <source>
        <dbReference type="EMBL" id="VVU48421.1"/>
    </source>
</evidence>
<dbReference type="AlphaFoldDB" id="A0A6P2G5N0"/>
<dbReference type="Proteomes" id="UP000494201">
    <property type="component" value="Unassembled WGS sequence"/>
</dbReference>
<keyword evidence="1" id="KW-0812">Transmembrane</keyword>
<name>A0A6P2G5N0_9BURK</name>
<keyword evidence="1" id="KW-0472">Membrane</keyword>
<reference evidence="3 4" key="1">
    <citation type="submission" date="2019-09" db="EMBL/GenBank/DDBJ databases">
        <authorList>
            <person name="Depoorter E."/>
        </authorList>
    </citation>
    <scope>NUCLEOTIDE SEQUENCE [LARGE SCALE GENOMIC DNA]</scope>
    <source>
        <strain evidence="3">LMG 20980</strain>
    </source>
</reference>
<evidence type="ECO:0000313" key="5">
    <source>
        <dbReference type="Proteomes" id="UP000755577"/>
    </source>
</evidence>
<feature type="transmembrane region" description="Helical" evidence="1">
    <location>
        <begin position="267"/>
        <end position="292"/>
    </location>
</feature>
<dbReference type="RefSeq" id="WP_174925422.1">
    <property type="nucleotide sequence ID" value="NZ_CABVLY010000003.1"/>
</dbReference>
<feature type="transmembrane region" description="Helical" evidence="1">
    <location>
        <begin position="65"/>
        <end position="87"/>
    </location>
</feature>
<dbReference type="GeneID" id="56499147"/>
<organism evidence="3 4">
    <name type="scientific">Burkholderia anthina</name>
    <dbReference type="NCBI Taxonomy" id="179879"/>
    <lineage>
        <taxon>Bacteria</taxon>
        <taxon>Pseudomonadati</taxon>
        <taxon>Pseudomonadota</taxon>
        <taxon>Betaproteobacteria</taxon>
        <taxon>Burkholderiales</taxon>
        <taxon>Burkholderiaceae</taxon>
        <taxon>Burkholderia</taxon>
        <taxon>Burkholderia cepacia complex</taxon>
    </lineage>
</organism>
<feature type="transmembrane region" description="Helical" evidence="1">
    <location>
        <begin position="28"/>
        <end position="53"/>
    </location>
</feature>
<evidence type="ECO:0000313" key="2">
    <source>
        <dbReference type="EMBL" id="MBM2766589.1"/>
    </source>
</evidence>
<dbReference type="EMBL" id="JAFCIQ010000005">
    <property type="protein sequence ID" value="MBM2766589.1"/>
    <property type="molecule type" value="Genomic_DNA"/>
</dbReference>
<dbReference type="Proteomes" id="UP000755577">
    <property type="component" value="Unassembled WGS sequence"/>
</dbReference>
<evidence type="ECO:0000256" key="1">
    <source>
        <dbReference type="SAM" id="Phobius"/>
    </source>
</evidence>
<feature type="transmembrane region" description="Helical" evidence="1">
    <location>
        <begin position="115"/>
        <end position="137"/>
    </location>
</feature>
<accession>A0A6P2G5N0</accession>
<sequence length="298" mass="30161">MQHARPGFAPAYDSAGAESPASAVSWGAIFAGAVVAVAISVALLTGGTGLGFLSVSPWRNEGASGAALAAGSIVWLFVTQIIAYGIAGYVAGRLRTKWTDAAVDEIHFRDTAHGLAVWAVSALVGVVLLGSTIASVASGTAKAGATLVGAGAGAAAGVVGHTAPAGADHGSLDYFTDTLLRPNDPAAVGSPADVRQEVSRSLARGLANGKLDDADQTYLVKLIAQRAGIDEAAAQRRLSEVEAQATRIARDTEQKVREAADAARKAVAVFSLWAFASMLVGAFVASFCATIGGRARDC</sequence>
<reference evidence="2 5" key="2">
    <citation type="submission" date="2021-02" db="EMBL/GenBank/DDBJ databases">
        <title>Draft genome of the type strains Burkholderia anthina DSM16086.</title>
        <authorList>
            <person name="Hertel R."/>
            <person name="Meissner J."/>
            <person name="Poehlein A."/>
            <person name="Daniel R."/>
            <person name="Commichau F.M."/>
        </authorList>
    </citation>
    <scope>NUCLEOTIDE SEQUENCE [LARGE SCALE GENOMIC DNA]</scope>
    <source>
        <strain evidence="2 5">DSM 16086</strain>
    </source>
</reference>
<evidence type="ECO:0000313" key="4">
    <source>
        <dbReference type="Proteomes" id="UP000494201"/>
    </source>
</evidence>
<keyword evidence="5" id="KW-1185">Reference proteome</keyword>
<keyword evidence="1" id="KW-1133">Transmembrane helix</keyword>
<evidence type="ECO:0008006" key="6">
    <source>
        <dbReference type="Google" id="ProtNLM"/>
    </source>
</evidence>
<dbReference type="EMBL" id="CABVLY010000003">
    <property type="protein sequence ID" value="VVU48421.1"/>
    <property type="molecule type" value="Genomic_DNA"/>
</dbReference>